<accession>Q4JST2</accession>
<protein>
    <submittedName>
        <fullName evidence="1">Uncharacterized protein</fullName>
    </submittedName>
</protein>
<dbReference type="Proteomes" id="UP000000545">
    <property type="component" value="Chromosome"/>
</dbReference>
<dbReference type="HOGENOM" id="CLU_3381416_0_0_11"/>
<dbReference type="KEGG" id="cjk:jk1944"/>
<gene>
    <name evidence="1" type="ordered locus">jk1944</name>
</gene>
<evidence type="ECO:0000313" key="1">
    <source>
        <dbReference type="EMBL" id="CAI38125.1"/>
    </source>
</evidence>
<dbReference type="EMBL" id="CR931997">
    <property type="protein sequence ID" value="CAI38125.1"/>
    <property type="molecule type" value="Genomic_DNA"/>
</dbReference>
<reference evidence="1 2" key="1">
    <citation type="journal article" date="2005" name="J. Bacteriol.">
        <title>Complete genome sequence and analysis of the multiresistant nosocomial pathogen Corynebacterium jeikeium K411, a lipid-requiring bacterium of the human skin flora.</title>
        <authorList>
            <person name="Tauch A."/>
            <person name="Kaiser O."/>
            <person name="Hain T."/>
            <person name="Goesmann A."/>
            <person name="Weisshaar B."/>
            <person name="Albersmeier A."/>
            <person name="Bekel T."/>
            <person name="Bischoff N."/>
            <person name="Brune I."/>
            <person name="Chakraborty T."/>
            <person name="Kalinowski J."/>
            <person name="Meyer F."/>
            <person name="Rupp O."/>
            <person name="Schneiker S."/>
            <person name="Viehoever P."/>
            <person name="Puehler A."/>
        </authorList>
    </citation>
    <scope>NUCLEOTIDE SEQUENCE [LARGE SCALE GENOMIC DNA]</scope>
    <source>
        <strain evidence="1 2">K411</strain>
    </source>
</reference>
<keyword evidence="2" id="KW-1185">Reference proteome</keyword>
<organism evidence="1 2">
    <name type="scientific">Corynebacterium jeikeium (strain K411)</name>
    <dbReference type="NCBI Taxonomy" id="306537"/>
    <lineage>
        <taxon>Bacteria</taxon>
        <taxon>Bacillati</taxon>
        <taxon>Actinomycetota</taxon>
        <taxon>Actinomycetes</taxon>
        <taxon>Mycobacteriales</taxon>
        <taxon>Corynebacteriaceae</taxon>
        <taxon>Corynebacterium</taxon>
    </lineage>
</organism>
<proteinExistence type="predicted"/>
<name>Q4JST2_CORJK</name>
<dbReference type="STRING" id="306537.jk1944"/>
<evidence type="ECO:0000313" key="2">
    <source>
        <dbReference type="Proteomes" id="UP000000545"/>
    </source>
</evidence>
<dbReference type="AlphaFoldDB" id="Q4JST2"/>
<sequence>MTSDTQSQSPWLFDNADIVNIYPVQLMHSSDND</sequence>